<protein>
    <submittedName>
        <fullName evidence="2">Uncharacterized protein</fullName>
    </submittedName>
</protein>
<evidence type="ECO:0000313" key="2">
    <source>
        <dbReference type="EMBL" id="KAK6978257.1"/>
    </source>
</evidence>
<accession>A0AAV9ZEA2</accession>
<reference evidence="2 3" key="1">
    <citation type="journal article" date="2024" name="J Genomics">
        <title>Draft genome sequencing and assembly of Favolaschia claudopus CIRM-BRFM 2984 isolated from oak limbs.</title>
        <authorList>
            <person name="Navarro D."/>
            <person name="Drula E."/>
            <person name="Chaduli D."/>
            <person name="Cazenave R."/>
            <person name="Ahrendt S."/>
            <person name="Wang J."/>
            <person name="Lipzen A."/>
            <person name="Daum C."/>
            <person name="Barry K."/>
            <person name="Grigoriev I.V."/>
            <person name="Favel A."/>
            <person name="Rosso M.N."/>
            <person name="Martin F."/>
        </authorList>
    </citation>
    <scope>NUCLEOTIDE SEQUENCE [LARGE SCALE GENOMIC DNA]</scope>
    <source>
        <strain evidence="2 3">CIRM-BRFM 2984</strain>
    </source>
</reference>
<comment type="caution">
    <text evidence="2">The sequence shown here is derived from an EMBL/GenBank/DDBJ whole genome shotgun (WGS) entry which is preliminary data.</text>
</comment>
<sequence>MSRAASAASVPAFVNRRALLPVSQACLMVLLSTPTASICAKLPPLAVLTPSLNRSGGFYTNHYQFTILYVCSAQYARNLSHVGRHPAPFLVSSVAIFDPYIVSTFVYYFVTLTSKIKAFTCYQFKDFFYPVTKVSQSPTPSTSQQTFNEYWTVYEHNARKYFEHNTAFAEASVMINVASVRASVASVEASGNSFEPLSATSFVSQNYSTELLANDLMICAGFPINNQEGYIYPQKEVIISQGDFKWLDVGQDVVEGGVLEQRKVVQLKRQDLAENTNPTPLCSSWGSIPELFPVKMRPSEEDMLPEKIDSELRGAVMCDELLQSTKAPQGLRSGLRNPLPDQTSVSVRKQRQAGCAAKDKGSGSIPAKVTKIYWRFCEVKKATEAITEPLSIPKITPISPTVTSVRTEKANLAPRGAGKRLRRVIAEPPPNLKITPISRKIESICIDCVLIA</sequence>
<proteinExistence type="predicted"/>
<evidence type="ECO:0000256" key="1">
    <source>
        <dbReference type="SAM" id="MobiDB-lite"/>
    </source>
</evidence>
<dbReference type="Proteomes" id="UP001362999">
    <property type="component" value="Unassembled WGS sequence"/>
</dbReference>
<dbReference type="EMBL" id="JAWWNJ010000160">
    <property type="protein sequence ID" value="KAK6978257.1"/>
    <property type="molecule type" value="Genomic_DNA"/>
</dbReference>
<dbReference type="AlphaFoldDB" id="A0AAV9ZEA2"/>
<keyword evidence="3" id="KW-1185">Reference proteome</keyword>
<name>A0AAV9ZEA2_9AGAR</name>
<gene>
    <name evidence="2" type="ORF">R3P38DRAFT_2809245</name>
</gene>
<evidence type="ECO:0000313" key="3">
    <source>
        <dbReference type="Proteomes" id="UP001362999"/>
    </source>
</evidence>
<organism evidence="2 3">
    <name type="scientific">Favolaschia claudopus</name>
    <dbReference type="NCBI Taxonomy" id="2862362"/>
    <lineage>
        <taxon>Eukaryota</taxon>
        <taxon>Fungi</taxon>
        <taxon>Dikarya</taxon>
        <taxon>Basidiomycota</taxon>
        <taxon>Agaricomycotina</taxon>
        <taxon>Agaricomycetes</taxon>
        <taxon>Agaricomycetidae</taxon>
        <taxon>Agaricales</taxon>
        <taxon>Marasmiineae</taxon>
        <taxon>Mycenaceae</taxon>
        <taxon>Favolaschia</taxon>
    </lineage>
</organism>
<feature type="region of interest" description="Disordered" evidence="1">
    <location>
        <begin position="327"/>
        <end position="363"/>
    </location>
</feature>